<dbReference type="InterPro" id="IPR027304">
    <property type="entry name" value="Trigger_fact/SurA_dom_sf"/>
</dbReference>
<dbReference type="GO" id="GO:0005886">
    <property type="term" value="C:plasma membrane"/>
    <property type="evidence" value="ECO:0007669"/>
    <property type="project" value="UniProtKB-SubCell"/>
</dbReference>
<dbReference type="OrthoDB" id="9768393at2"/>
<dbReference type="SUPFAM" id="SSF54534">
    <property type="entry name" value="FKBP-like"/>
    <property type="match status" value="1"/>
</dbReference>
<protein>
    <recommendedName>
        <fullName evidence="2">Parvulin-like PPIase</fullName>
    </recommendedName>
    <alternativeName>
        <fullName evidence="9">Peptidyl-prolyl cis-trans isomerase plp</fullName>
    </alternativeName>
    <alternativeName>
        <fullName evidence="12">Periplasmic chaperone PpiD</fullName>
    </alternativeName>
    <alternativeName>
        <fullName evidence="13">Periplasmic folding chaperone</fullName>
    </alternativeName>
    <alternativeName>
        <fullName evidence="10">Rotamase plp</fullName>
    </alternativeName>
</protein>
<keyword evidence="8" id="KW-0143">Chaperone</keyword>
<comment type="similarity">
    <text evidence="11">Belongs to the PpiD chaperone family.</text>
</comment>
<dbReference type="GO" id="GO:0003755">
    <property type="term" value="F:peptidyl-prolyl cis-trans isomerase activity"/>
    <property type="evidence" value="ECO:0007669"/>
    <property type="project" value="InterPro"/>
</dbReference>
<evidence type="ECO:0000256" key="11">
    <source>
        <dbReference type="ARBA" id="ARBA00038408"/>
    </source>
</evidence>
<sequence>MLETMRKGAQTWVAKLLLILLIISFGVWGASSALFSGNSDVVVQVGDKTVSANEYRLAYQRQINSLSNQFGRRLTGEEARMIGVDQQVYAQLVAGAALDQLADNMNLGLSEDRLAEIIAQDPAFQNTDGRFDRQRFSALLRNVGLNEDDYVAERSKVAVRSQIVDGMADGFVPPETLVDAIREYRSQSRVVDYIVLNNAFVDPIKSPGDDVLQPWFEQRQAAYRAPEYRKISYVALRPSDIADPGAVSDDAVRADYEARIASYTTPEERRIQQMTFDDQAAAEQAAQALEDGAKTFDQLVSEAGRTAADVTLGIYEKGQFPDQAIDEAAFAIPEEGGVSGVVQGNFGPVIIRVTDIQPESTTPLADVEDQIRTELAEQQAADDILNVENQYEDQRAGGASMAEAAQSLGLEAVTINAIDANGRDPDGNPIDDIPLGTELVGAAFQSDTGLENLPLNLNDGGVVWYEVEDITPPRDRTFDEVRSQVEADWAAEQQRDALAAKADELKQRVENGESLQQVADDLAIDVQHSPSITRNSQNSDLGPEAIAAAFSGPLGTVATAPRDGGIEQIVLSVATVVNPSDTLETSGDNQVITAIASSAGDDILDEMINKLQSEYGVSINQTLAQQAVNLR</sequence>
<keyword evidence="3" id="KW-1003">Cell membrane</keyword>
<keyword evidence="6" id="KW-1133">Transmembrane helix</keyword>
<gene>
    <name evidence="15" type="ORF">FF124_13555</name>
</gene>
<feature type="domain" description="PpiC" evidence="14">
    <location>
        <begin position="247"/>
        <end position="369"/>
    </location>
</feature>
<dbReference type="SUPFAM" id="SSF109998">
    <property type="entry name" value="Triger factor/SurA peptide-binding domain-like"/>
    <property type="match status" value="1"/>
</dbReference>
<accession>A0A5C4JPJ5</accession>
<dbReference type="AlphaFoldDB" id="A0A5C4JPJ5"/>
<name>A0A5C4JPJ5_9HYPH</name>
<evidence type="ECO:0000256" key="10">
    <source>
        <dbReference type="ARBA" id="ARBA00031484"/>
    </source>
</evidence>
<dbReference type="PANTHER" id="PTHR47529">
    <property type="entry name" value="PEPTIDYL-PROLYL CIS-TRANS ISOMERASE D"/>
    <property type="match status" value="1"/>
</dbReference>
<evidence type="ECO:0000256" key="9">
    <source>
        <dbReference type="ARBA" id="ARBA00030642"/>
    </source>
</evidence>
<dbReference type="RefSeq" id="WP_138749028.1">
    <property type="nucleotide sequence ID" value="NZ_VCLB01000007.1"/>
</dbReference>
<comment type="subcellular location">
    <subcellularLocation>
        <location evidence="1">Cell inner membrane</location>
        <topology evidence="1">Single-pass type II membrane protein</topology>
        <orientation evidence="1">Periplasmic side</orientation>
    </subcellularLocation>
</comment>
<evidence type="ECO:0000259" key="14">
    <source>
        <dbReference type="Pfam" id="PF13145"/>
    </source>
</evidence>
<dbReference type="EMBL" id="VCLB01000007">
    <property type="protein sequence ID" value="TNB47197.1"/>
    <property type="molecule type" value="Genomic_DNA"/>
</dbReference>
<dbReference type="Pfam" id="PF13624">
    <property type="entry name" value="SurA_N_3"/>
    <property type="match status" value="1"/>
</dbReference>
<keyword evidence="7" id="KW-0472">Membrane</keyword>
<proteinExistence type="inferred from homology"/>
<evidence type="ECO:0000256" key="13">
    <source>
        <dbReference type="ARBA" id="ARBA00042775"/>
    </source>
</evidence>
<dbReference type="Proteomes" id="UP000307874">
    <property type="component" value="Unassembled WGS sequence"/>
</dbReference>
<evidence type="ECO:0000256" key="12">
    <source>
        <dbReference type="ARBA" id="ARBA00040743"/>
    </source>
</evidence>
<reference evidence="15 16" key="1">
    <citation type="submission" date="2019-05" db="EMBL/GenBank/DDBJ databases">
        <authorList>
            <person name="Lee S.D."/>
        </authorList>
    </citation>
    <scope>NUCLEOTIDE SEQUENCE [LARGE SCALE GENOMIC DNA]</scope>
    <source>
        <strain evidence="15 16">GH2-6</strain>
    </source>
</reference>
<evidence type="ECO:0000256" key="8">
    <source>
        <dbReference type="ARBA" id="ARBA00023186"/>
    </source>
</evidence>
<evidence type="ECO:0000313" key="15">
    <source>
        <dbReference type="EMBL" id="TNB47197.1"/>
    </source>
</evidence>
<evidence type="ECO:0000256" key="1">
    <source>
        <dbReference type="ARBA" id="ARBA00004382"/>
    </source>
</evidence>
<comment type="caution">
    <text evidence="15">The sequence shown here is derived from an EMBL/GenBank/DDBJ whole genome shotgun (WGS) entry which is preliminary data.</text>
</comment>
<organism evidence="15 16">
    <name type="scientific">Martelella lutilitoris</name>
    <dbReference type="NCBI Taxonomy" id="2583532"/>
    <lineage>
        <taxon>Bacteria</taxon>
        <taxon>Pseudomonadati</taxon>
        <taxon>Pseudomonadota</taxon>
        <taxon>Alphaproteobacteria</taxon>
        <taxon>Hyphomicrobiales</taxon>
        <taxon>Aurantimonadaceae</taxon>
        <taxon>Martelella</taxon>
    </lineage>
</organism>
<keyword evidence="4" id="KW-0997">Cell inner membrane</keyword>
<evidence type="ECO:0000256" key="7">
    <source>
        <dbReference type="ARBA" id="ARBA00023136"/>
    </source>
</evidence>
<dbReference type="InterPro" id="IPR052029">
    <property type="entry name" value="PpiD_chaperone"/>
</dbReference>
<evidence type="ECO:0000256" key="4">
    <source>
        <dbReference type="ARBA" id="ARBA00022519"/>
    </source>
</evidence>
<dbReference type="PANTHER" id="PTHR47529:SF1">
    <property type="entry name" value="PERIPLASMIC CHAPERONE PPID"/>
    <property type="match status" value="1"/>
</dbReference>
<dbReference type="Gene3D" id="3.10.50.40">
    <property type="match status" value="1"/>
</dbReference>
<keyword evidence="5" id="KW-0812">Transmembrane</keyword>
<keyword evidence="16" id="KW-1185">Reference proteome</keyword>
<evidence type="ECO:0000256" key="5">
    <source>
        <dbReference type="ARBA" id="ARBA00022692"/>
    </source>
</evidence>
<evidence type="ECO:0000256" key="3">
    <source>
        <dbReference type="ARBA" id="ARBA00022475"/>
    </source>
</evidence>
<evidence type="ECO:0000256" key="6">
    <source>
        <dbReference type="ARBA" id="ARBA00022989"/>
    </source>
</evidence>
<dbReference type="Pfam" id="PF13145">
    <property type="entry name" value="Rotamase_2"/>
    <property type="match status" value="1"/>
</dbReference>
<evidence type="ECO:0000256" key="2">
    <source>
        <dbReference type="ARBA" id="ARBA00018370"/>
    </source>
</evidence>
<dbReference type="InterPro" id="IPR046357">
    <property type="entry name" value="PPIase_dom_sf"/>
</dbReference>
<reference evidence="15 16" key="2">
    <citation type="submission" date="2019-06" db="EMBL/GenBank/DDBJ databases">
        <title>Martelella lutilitoris sp. nov., isolated from a tidal mudflat.</title>
        <authorList>
            <person name="Kim Y.-J."/>
        </authorList>
    </citation>
    <scope>NUCLEOTIDE SEQUENCE [LARGE SCALE GENOMIC DNA]</scope>
    <source>
        <strain evidence="15 16">GH2-6</strain>
    </source>
</reference>
<dbReference type="InterPro" id="IPR000297">
    <property type="entry name" value="PPIase_PpiC"/>
</dbReference>
<evidence type="ECO:0000313" key="16">
    <source>
        <dbReference type="Proteomes" id="UP000307874"/>
    </source>
</evidence>
<keyword evidence="15" id="KW-0413">Isomerase</keyword>